<keyword evidence="1" id="KW-0812">Transmembrane</keyword>
<keyword evidence="1" id="KW-0472">Membrane</keyword>
<keyword evidence="1" id="KW-1133">Transmembrane helix</keyword>
<accession>A0ABT9UA17</accession>
<comment type="caution">
    <text evidence="2">The sequence shown here is derived from an EMBL/GenBank/DDBJ whole genome shotgun (WGS) entry which is preliminary data.</text>
</comment>
<evidence type="ECO:0000313" key="3">
    <source>
        <dbReference type="Proteomes" id="UP001229346"/>
    </source>
</evidence>
<evidence type="ECO:0000256" key="1">
    <source>
        <dbReference type="SAM" id="Phobius"/>
    </source>
</evidence>
<gene>
    <name evidence="2" type="ORF">J2T15_005321</name>
</gene>
<reference evidence="2 3" key="1">
    <citation type="submission" date="2023-07" db="EMBL/GenBank/DDBJ databases">
        <title>Sorghum-associated microbial communities from plants grown in Nebraska, USA.</title>
        <authorList>
            <person name="Schachtman D."/>
        </authorList>
    </citation>
    <scope>NUCLEOTIDE SEQUENCE [LARGE SCALE GENOMIC DNA]</scope>
    <source>
        <strain evidence="2 3">CC482</strain>
    </source>
</reference>
<name>A0ABT9UA17_PAEHA</name>
<dbReference type="EMBL" id="JAUSSU010000013">
    <property type="protein sequence ID" value="MDQ0115853.1"/>
    <property type="molecule type" value="Genomic_DNA"/>
</dbReference>
<evidence type="ECO:0000313" key="2">
    <source>
        <dbReference type="EMBL" id="MDQ0115853.1"/>
    </source>
</evidence>
<dbReference type="Proteomes" id="UP001229346">
    <property type="component" value="Unassembled WGS sequence"/>
</dbReference>
<protein>
    <submittedName>
        <fullName evidence="2">p-aminobenzoyl-glutamate transporter AbgT</fullName>
    </submittedName>
</protein>
<keyword evidence="3" id="KW-1185">Reference proteome</keyword>
<sequence>MRRYNFIRPLLLIAIALLTKSLVTNLCMVFGLGQETASNLGFIAMIAAALIFYTRIKKNRRK</sequence>
<organism evidence="2 3">
    <name type="scientific">Paenibacillus harenae</name>
    <dbReference type="NCBI Taxonomy" id="306543"/>
    <lineage>
        <taxon>Bacteria</taxon>
        <taxon>Bacillati</taxon>
        <taxon>Bacillota</taxon>
        <taxon>Bacilli</taxon>
        <taxon>Bacillales</taxon>
        <taxon>Paenibacillaceae</taxon>
        <taxon>Paenibacillus</taxon>
    </lineage>
</organism>
<feature type="transmembrane region" description="Helical" evidence="1">
    <location>
        <begin position="39"/>
        <end position="56"/>
    </location>
</feature>
<proteinExistence type="predicted"/>
<dbReference type="RefSeq" id="WP_307207850.1">
    <property type="nucleotide sequence ID" value="NZ_JAUSSU010000013.1"/>
</dbReference>